<reference evidence="3" key="1">
    <citation type="journal article" date="2009" name="Nature">
        <title>Genome sequence and analysis of the Irish potato famine pathogen Phytophthora infestans.</title>
        <authorList>
            <consortium name="The Broad Institute Genome Sequencing Platform"/>
            <person name="Haas B.J."/>
            <person name="Kamoun S."/>
            <person name="Zody M.C."/>
            <person name="Jiang R.H."/>
            <person name="Handsaker R.E."/>
            <person name="Cano L.M."/>
            <person name="Grabherr M."/>
            <person name="Kodira C.D."/>
            <person name="Raffaele S."/>
            <person name="Torto-Alalibo T."/>
            <person name="Bozkurt T.O."/>
            <person name="Ah-Fong A.M."/>
            <person name="Alvarado L."/>
            <person name="Anderson V.L."/>
            <person name="Armstrong M.R."/>
            <person name="Avrova A."/>
            <person name="Baxter L."/>
            <person name="Beynon J."/>
            <person name="Boevink P.C."/>
            <person name="Bollmann S.R."/>
            <person name="Bos J.I."/>
            <person name="Bulone V."/>
            <person name="Cai G."/>
            <person name="Cakir C."/>
            <person name="Carrington J.C."/>
            <person name="Chawner M."/>
            <person name="Conti L."/>
            <person name="Costanzo S."/>
            <person name="Ewan R."/>
            <person name="Fahlgren N."/>
            <person name="Fischbach M.A."/>
            <person name="Fugelstad J."/>
            <person name="Gilroy E.M."/>
            <person name="Gnerre S."/>
            <person name="Green P.J."/>
            <person name="Grenville-Briggs L.J."/>
            <person name="Griffith J."/>
            <person name="Grunwald N.J."/>
            <person name="Horn K."/>
            <person name="Horner N.R."/>
            <person name="Hu C.H."/>
            <person name="Huitema E."/>
            <person name="Jeong D.H."/>
            <person name="Jones A.M."/>
            <person name="Jones J.D."/>
            <person name="Jones R.W."/>
            <person name="Karlsson E.K."/>
            <person name="Kunjeti S.G."/>
            <person name="Lamour K."/>
            <person name="Liu Z."/>
            <person name="Ma L."/>
            <person name="Maclean D."/>
            <person name="Chibucos M.C."/>
            <person name="McDonald H."/>
            <person name="McWalters J."/>
            <person name="Meijer H.J."/>
            <person name="Morgan W."/>
            <person name="Morris P.F."/>
            <person name="Munro C.A."/>
            <person name="O'Neill K."/>
            <person name="Ospina-Giraldo M."/>
            <person name="Pinzon A."/>
            <person name="Pritchard L."/>
            <person name="Ramsahoye B."/>
            <person name="Ren Q."/>
            <person name="Restrepo S."/>
            <person name="Roy S."/>
            <person name="Sadanandom A."/>
            <person name="Savidor A."/>
            <person name="Schornack S."/>
            <person name="Schwartz D.C."/>
            <person name="Schumann U.D."/>
            <person name="Schwessinger B."/>
            <person name="Seyer L."/>
            <person name="Sharpe T."/>
            <person name="Silvar C."/>
            <person name="Song J."/>
            <person name="Studholme D.J."/>
            <person name="Sykes S."/>
            <person name="Thines M."/>
            <person name="van de Vondervoort P.J."/>
            <person name="Phuntumart V."/>
            <person name="Wawra S."/>
            <person name="Weide R."/>
            <person name="Win J."/>
            <person name="Young C."/>
            <person name="Zhou S."/>
            <person name="Fry W."/>
            <person name="Meyers B.C."/>
            <person name="van West P."/>
            <person name="Ristaino J."/>
            <person name="Govers F."/>
            <person name="Birch P.R."/>
            <person name="Whisson S.C."/>
            <person name="Judelson H.S."/>
            <person name="Nusbaum C."/>
        </authorList>
    </citation>
    <scope>NUCLEOTIDE SEQUENCE [LARGE SCALE GENOMIC DNA]</scope>
    <source>
        <strain evidence="3">T30-4</strain>
    </source>
</reference>
<organism evidence="2 3">
    <name type="scientific">Phytophthora infestans (strain T30-4)</name>
    <name type="common">Potato late blight agent</name>
    <dbReference type="NCBI Taxonomy" id="403677"/>
    <lineage>
        <taxon>Eukaryota</taxon>
        <taxon>Sar</taxon>
        <taxon>Stramenopiles</taxon>
        <taxon>Oomycota</taxon>
        <taxon>Peronosporomycetes</taxon>
        <taxon>Peronosporales</taxon>
        <taxon>Peronosporaceae</taxon>
        <taxon>Phytophthora</taxon>
    </lineage>
</organism>
<sequence length="119" mass="13255">MHEQALVALLLLESMTPVVVGGGQSIMLLQDSFNMEMEVIDTYAKPEDREILAKEISLRWAKMLFSSQTFFNSWRRFSSSSAACNSLACVSEACERSSRISRSMAYLLGPGVDKNNINP</sequence>
<dbReference type="VEuPathDB" id="FungiDB:PITG_22855"/>
<dbReference type="HOGENOM" id="CLU_2066037_0_0_1"/>
<keyword evidence="1" id="KW-0732">Signal</keyword>
<evidence type="ECO:0000313" key="2">
    <source>
        <dbReference type="EMBL" id="EEY55000.1"/>
    </source>
</evidence>
<dbReference type="RefSeq" id="XP_002903945.1">
    <property type="nucleotide sequence ID" value="XM_002903899.1"/>
</dbReference>
<dbReference type="eggNOG" id="ENOG502RGZC">
    <property type="taxonomic scope" value="Eukaryota"/>
</dbReference>
<dbReference type="GeneID" id="9462008"/>
<protein>
    <submittedName>
        <fullName evidence="2">Uncharacterized protein</fullName>
    </submittedName>
</protein>
<dbReference type="InParanoid" id="D0NAZ2"/>
<feature type="signal peptide" evidence="1">
    <location>
        <begin position="1"/>
        <end position="21"/>
    </location>
</feature>
<dbReference type="EMBL" id="DS028130">
    <property type="protein sequence ID" value="EEY55000.1"/>
    <property type="molecule type" value="Genomic_DNA"/>
</dbReference>
<accession>D0NAZ2</accession>
<evidence type="ECO:0000313" key="3">
    <source>
        <dbReference type="Proteomes" id="UP000006643"/>
    </source>
</evidence>
<gene>
    <name evidence="2" type="ORF">PITG_22855</name>
</gene>
<dbReference type="AlphaFoldDB" id="D0NAZ2"/>
<name>D0NAZ2_PHYIT</name>
<evidence type="ECO:0000256" key="1">
    <source>
        <dbReference type="SAM" id="SignalP"/>
    </source>
</evidence>
<keyword evidence="3" id="KW-1185">Reference proteome</keyword>
<proteinExistence type="predicted"/>
<dbReference type="OrthoDB" id="124390at2759"/>
<dbReference type="Proteomes" id="UP000006643">
    <property type="component" value="Unassembled WGS sequence"/>
</dbReference>
<feature type="chain" id="PRO_5003013155" evidence="1">
    <location>
        <begin position="22"/>
        <end position="119"/>
    </location>
</feature>
<dbReference type="KEGG" id="pif:PITG_22855"/>